<gene>
    <name evidence="1" type="ORF">HJC23_002021</name>
</gene>
<comment type="caution">
    <text evidence="1">The sequence shown here is derived from an EMBL/GenBank/DDBJ whole genome shotgun (WGS) entry which is preliminary data.</text>
</comment>
<reference evidence="1 2" key="1">
    <citation type="journal article" date="2020" name="G3 (Bethesda)">
        <title>Improved Reference Genome for Cyclotella cryptica CCMP332, a Model for Cell Wall Morphogenesis, Salinity Adaptation, and Lipid Production in Diatoms (Bacillariophyta).</title>
        <authorList>
            <person name="Roberts W.R."/>
            <person name="Downey K.M."/>
            <person name="Ruck E.C."/>
            <person name="Traller J.C."/>
            <person name="Alverson A.J."/>
        </authorList>
    </citation>
    <scope>NUCLEOTIDE SEQUENCE [LARGE SCALE GENOMIC DNA]</scope>
    <source>
        <strain evidence="1 2">CCMP332</strain>
    </source>
</reference>
<name>A0ABD3NT65_9STRA</name>
<sequence length="155" mass="18035">MSESSPSSPRLQRVSTRKESLVRKYRNYRTKQMIMASEPKKLIVLISNGCHDRTQSVNQSKAMEWFKTRNVPFVTVDGMDTSQREKRNELFEISGVRGNYPQFFFEHRDGSLSFFNFDRLEGLNETSGLPADVLAQHPEFETWDKIFGNVVESFE</sequence>
<evidence type="ECO:0000313" key="1">
    <source>
        <dbReference type="EMBL" id="KAL3779170.1"/>
    </source>
</evidence>
<dbReference type="Proteomes" id="UP001516023">
    <property type="component" value="Unassembled WGS sequence"/>
</dbReference>
<dbReference type="AlphaFoldDB" id="A0ABD3NT65"/>
<keyword evidence="2" id="KW-1185">Reference proteome</keyword>
<organism evidence="1 2">
    <name type="scientific">Cyclotella cryptica</name>
    <dbReference type="NCBI Taxonomy" id="29204"/>
    <lineage>
        <taxon>Eukaryota</taxon>
        <taxon>Sar</taxon>
        <taxon>Stramenopiles</taxon>
        <taxon>Ochrophyta</taxon>
        <taxon>Bacillariophyta</taxon>
        <taxon>Coscinodiscophyceae</taxon>
        <taxon>Thalassiosirophycidae</taxon>
        <taxon>Stephanodiscales</taxon>
        <taxon>Stephanodiscaceae</taxon>
        <taxon>Cyclotella</taxon>
    </lineage>
</organism>
<proteinExistence type="predicted"/>
<dbReference type="EMBL" id="JABMIG020000402">
    <property type="protein sequence ID" value="KAL3779170.1"/>
    <property type="molecule type" value="Genomic_DNA"/>
</dbReference>
<protein>
    <submittedName>
        <fullName evidence="1">Uncharacterized protein</fullName>
    </submittedName>
</protein>
<evidence type="ECO:0000313" key="2">
    <source>
        <dbReference type="Proteomes" id="UP001516023"/>
    </source>
</evidence>
<accession>A0ABD3NT65</accession>